<accession>D3F558</accession>
<comment type="similarity">
    <text evidence="1">Belongs to the peptidase S51 family.</text>
</comment>
<dbReference type="CDD" id="cd03146">
    <property type="entry name" value="GAT1_Peptidase_E"/>
    <property type="match status" value="1"/>
</dbReference>
<reference evidence="6" key="2">
    <citation type="submission" date="2010-01" db="EMBL/GenBank/DDBJ databases">
        <title>The complete genome of Conexibacter woesei DSM 14684.</title>
        <authorList>
            <consortium name="US DOE Joint Genome Institute (JGI-PGF)"/>
            <person name="Lucas S."/>
            <person name="Copeland A."/>
            <person name="Lapidus A."/>
            <person name="Glavina del Rio T."/>
            <person name="Dalin E."/>
            <person name="Tice H."/>
            <person name="Bruce D."/>
            <person name="Goodwin L."/>
            <person name="Pitluck S."/>
            <person name="Kyrpides N."/>
            <person name="Mavromatis K."/>
            <person name="Ivanova N."/>
            <person name="Mikhailova N."/>
            <person name="Chertkov O."/>
            <person name="Brettin T."/>
            <person name="Detter J.C."/>
            <person name="Han C."/>
            <person name="Larimer F."/>
            <person name="Land M."/>
            <person name="Hauser L."/>
            <person name="Markowitz V."/>
            <person name="Cheng J.-F."/>
            <person name="Hugenholtz P."/>
            <person name="Woyke T."/>
            <person name="Wu D."/>
            <person name="Pukall R."/>
            <person name="Steenblock K."/>
            <person name="Schneider S."/>
            <person name="Klenk H.-P."/>
            <person name="Eisen J.A."/>
        </authorList>
    </citation>
    <scope>NUCLEOTIDE SEQUENCE [LARGE SCALE GENOMIC DNA]</scope>
    <source>
        <strain evidence="6">DSM 14684 / CIP 108061 / JCM 11494 / NBRC 100937 / ID131577</strain>
    </source>
</reference>
<dbReference type="OrthoDB" id="9778515at2"/>
<dbReference type="EMBL" id="CP001854">
    <property type="protein sequence ID" value="ADB48636.1"/>
    <property type="molecule type" value="Genomic_DNA"/>
</dbReference>
<dbReference type="GO" id="GO:0008236">
    <property type="term" value="F:serine-type peptidase activity"/>
    <property type="evidence" value="ECO:0007669"/>
    <property type="project" value="UniProtKB-KW"/>
</dbReference>
<protein>
    <submittedName>
        <fullName evidence="5">Peptidase S51 dipeptidase E</fullName>
    </submittedName>
</protein>
<keyword evidence="2" id="KW-0645">Protease</keyword>
<keyword evidence="6" id="KW-1185">Reference proteome</keyword>
<reference evidence="5 6" key="1">
    <citation type="journal article" date="2010" name="Stand. Genomic Sci.">
        <title>Complete genome sequence of Conexibacter woesei type strain (ID131577).</title>
        <authorList>
            <person name="Pukall R."/>
            <person name="Lapidus A."/>
            <person name="Glavina Del Rio T."/>
            <person name="Copeland A."/>
            <person name="Tice H."/>
            <person name="Cheng J.-F."/>
            <person name="Lucas S."/>
            <person name="Chen F."/>
            <person name="Nolan M."/>
            <person name="Bruce D."/>
            <person name="Goodwin L."/>
            <person name="Pitluck S."/>
            <person name="Mavromatis K."/>
            <person name="Ivanova N."/>
            <person name="Ovchinnikova G."/>
            <person name="Pati A."/>
            <person name="Chen A."/>
            <person name="Palaniappan K."/>
            <person name="Land M."/>
            <person name="Hauser L."/>
            <person name="Chang Y.-J."/>
            <person name="Jeffries C.D."/>
            <person name="Chain P."/>
            <person name="Meincke L."/>
            <person name="Sims D."/>
            <person name="Brettin T."/>
            <person name="Detter J.C."/>
            <person name="Rohde M."/>
            <person name="Goeker M."/>
            <person name="Bristow J."/>
            <person name="Eisen J.A."/>
            <person name="Markowitz V."/>
            <person name="Kyrpides N.C."/>
            <person name="Klenk H.-P."/>
            <person name="Hugenholtz P."/>
        </authorList>
    </citation>
    <scope>NUCLEOTIDE SEQUENCE [LARGE SCALE GENOMIC DNA]</scope>
    <source>
        <strain evidence="6">DSM 14684 / CIP 108061 / JCM 11494 / NBRC 100937 / ID131577</strain>
    </source>
</reference>
<keyword evidence="3" id="KW-0378">Hydrolase</keyword>
<evidence type="ECO:0000256" key="2">
    <source>
        <dbReference type="ARBA" id="ARBA00022670"/>
    </source>
</evidence>
<evidence type="ECO:0000256" key="1">
    <source>
        <dbReference type="ARBA" id="ARBA00006534"/>
    </source>
</evidence>
<proteinExistence type="inferred from homology"/>
<dbReference type="PANTHER" id="PTHR20842:SF0">
    <property type="entry name" value="ALPHA-ASPARTYL DIPEPTIDASE"/>
    <property type="match status" value="1"/>
</dbReference>
<dbReference type="Gene3D" id="3.40.50.880">
    <property type="match status" value="1"/>
</dbReference>
<name>D3F558_CONWI</name>
<dbReference type="STRING" id="469383.Cwoe_0200"/>
<dbReference type="GO" id="GO:0006508">
    <property type="term" value="P:proteolysis"/>
    <property type="evidence" value="ECO:0007669"/>
    <property type="project" value="UniProtKB-KW"/>
</dbReference>
<evidence type="ECO:0000313" key="5">
    <source>
        <dbReference type="EMBL" id="ADB48636.1"/>
    </source>
</evidence>
<dbReference type="Proteomes" id="UP000008229">
    <property type="component" value="Chromosome"/>
</dbReference>
<dbReference type="AlphaFoldDB" id="D3F558"/>
<evidence type="ECO:0000256" key="3">
    <source>
        <dbReference type="ARBA" id="ARBA00022801"/>
    </source>
</evidence>
<dbReference type="InterPro" id="IPR005320">
    <property type="entry name" value="Peptidase_S51"/>
</dbReference>
<evidence type="ECO:0000256" key="4">
    <source>
        <dbReference type="ARBA" id="ARBA00022825"/>
    </source>
</evidence>
<keyword evidence="4" id="KW-0720">Serine protease</keyword>
<dbReference type="PANTHER" id="PTHR20842">
    <property type="entry name" value="PROTEASE S51 ALPHA-ASPARTYL DIPEPTIDASE"/>
    <property type="match status" value="1"/>
</dbReference>
<dbReference type="RefSeq" id="WP_012931689.1">
    <property type="nucleotide sequence ID" value="NC_013739.1"/>
</dbReference>
<dbReference type="HOGENOM" id="CLU_067063_0_0_11"/>
<dbReference type="eggNOG" id="COG3340">
    <property type="taxonomic scope" value="Bacteria"/>
</dbReference>
<dbReference type="InterPro" id="IPR029062">
    <property type="entry name" value="Class_I_gatase-like"/>
</dbReference>
<sequence>MTDPRRILAMGGGGFTMEPDNPALDDYALSLTAAREPRVLFLPTASGDPTAQITSFYGRFGRTASATHLSLFRRHGSARSLAEIVLEQDVIYVGGGSMRNLLAIWSAHELDTLLIEAWTRGIVLVGLSAGAMCWFEGGITRSGGPPETLLGLGLLPGSFTVHADGEPERLPVWLAALRSGELPGGWAADDGVALLFHGTRMVRAVSSRPGTAALKADMVGGELVRHRIEPELLGSGPHSPLDAPVGDDIRELRDLRYGMRHR</sequence>
<dbReference type="KEGG" id="cwo:Cwoe_0200"/>
<organism evidence="5 6">
    <name type="scientific">Conexibacter woesei (strain DSM 14684 / CCUG 47730 / CIP 108061 / JCM 11494 / NBRC 100937 / ID131577)</name>
    <dbReference type="NCBI Taxonomy" id="469383"/>
    <lineage>
        <taxon>Bacteria</taxon>
        <taxon>Bacillati</taxon>
        <taxon>Actinomycetota</taxon>
        <taxon>Thermoleophilia</taxon>
        <taxon>Solirubrobacterales</taxon>
        <taxon>Conexibacteraceae</taxon>
        <taxon>Conexibacter</taxon>
    </lineage>
</organism>
<gene>
    <name evidence="5" type="ordered locus">Cwoe_0200</name>
</gene>
<evidence type="ECO:0000313" key="6">
    <source>
        <dbReference type="Proteomes" id="UP000008229"/>
    </source>
</evidence>
<dbReference type="SUPFAM" id="SSF52317">
    <property type="entry name" value="Class I glutamine amidotransferase-like"/>
    <property type="match status" value="1"/>
</dbReference>
<dbReference type="Pfam" id="PF03575">
    <property type="entry name" value="Peptidase_S51"/>
    <property type="match status" value="1"/>
</dbReference>